<dbReference type="PANTHER" id="PTHR38753:SF1">
    <property type="entry name" value="SLR1441 PROTEIN"/>
    <property type="match status" value="1"/>
</dbReference>
<feature type="coiled-coil region" evidence="1">
    <location>
        <begin position="38"/>
        <end position="121"/>
    </location>
</feature>
<evidence type="ECO:0000256" key="1">
    <source>
        <dbReference type="SAM" id="Coils"/>
    </source>
</evidence>
<evidence type="ECO:0000313" key="3">
    <source>
        <dbReference type="Proteomes" id="UP000184076"/>
    </source>
</evidence>
<dbReference type="OrthoDB" id="5512386at2"/>
<evidence type="ECO:0000313" key="2">
    <source>
        <dbReference type="EMBL" id="SHE53518.1"/>
    </source>
</evidence>
<accession>A0A1M4UA34</accession>
<dbReference type="Gene3D" id="1.10.287.950">
    <property type="entry name" value="Methyl-accepting chemotaxis protein"/>
    <property type="match status" value="1"/>
</dbReference>
<name>A0A1M4UA34_9BACT</name>
<sequence>MAQATGHGFSKEVYEAIVAIVDDRMREIRVTREDFDDLKAVVRELAEAQKRTEAKVEELAEAQKRTEIKVEELAEAQKRTETKVKELAEAQKRTEARVEELAEAQKRTEAKVGELAEAQAKTEKVVQGLVRDMRSVKKQLGGLSDTVGYGLEDRAIQSLPRILKERLSLEIQVMDRRFLEYPDGGLDEINIYGEGTLDGKAVCIIGESKAQLGKKDVERFRKLLERTHKHLARPLIPLLVVYSVRPEVQQYATEKIPELIIVKSYEL</sequence>
<reference evidence="3" key="1">
    <citation type="submission" date="2016-11" db="EMBL/GenBank/DDBJ databases">
        <authorList>
            <person name="Varghese N."/>
            <person name="Submissions S."/>
        </authorList>
    </citation>
    <scope>NUCLEOTIDE SEQUENCE [LARGE SCALE GENOMIC DNA]</scope>
    <source>
        <strain evidence="3">DSM 9756</strain>
    </source>
</reference>
<dbReference type="STRING" id="1121391.SAMN02745206_00422"/>
<organism evidence="2 3">
    <name type="scientific">Desulfacinum infernum DSM 9756</name>
    <dbReference type="NCBI Taxonomy" id="1121391"/>
    <lineage>
        <taxon>Bacteria</taxon>
        <taxon>Pseudomonadati</taxon>
        <taxon>Thermodesulfobacteriota</taxon>
        <taxon>Syntrophobacteria</taxon>
        <taxon>Syntrophobacterales</taxon>
        <taxon>Syntrophobacteraceae</taxon>
        <taxon>Desulfacinum</taxon>
    </lineage>
</organism>
<keyword evidence="1" id="KW-0175">Coiled coil</keyword>
<keyword evidence="3" id="KW-1185">Reference proteome</keyword>
<dbReference type="Proteomes" id="UP000184076">
    <property type="component" value="Unassembled WGS sequence"/>
</dbReference>
<dbReference type="PANTHER" id="PTHR38753">
    <property type="entry name" value="SLR1441 PROTEIN"/>
    <property type="match status" value="1"/>
</dbReference>
<protein>
    <recommendedName>
        <fullName evidence="4">Chordopoxvirus fusion protein</fullName>
    </recommendedName>
</protein>
<proteinExistence type="predicted"/>
<dbReference type="EMBL" id="FQVB01000005">
    <property type="protein sequence ID" value="SHE53518.1"/>
    <property type="molecule type" value="Genomic_DNA"/>
</dbReference>
<gene>
    <name evidence="2" type="ORF">SAMN02745206_00422</name>
</gene>
<evidence type="ECO:0008006" key="4">
    <source>
        <dbReference type="Google" id="ProtNLM"/>
    </source>
</evidence>
<dbReference type="AlphaFoldDB" id="A0A1M4UA34"/>
<dbReference type="RefSeq" id="WP_073036522.1">
    <property type="nucleotide sequence ID" value="NZ_FQVB01000005.1"/>
</dbReference>